<feature type="chain" id="PRO_5002149934" evidence="1">
    <location>
        <begin position="21"/>
        <end position="752"/>
    </location>
</feature>
<dbReference type="Gene3D" id="2.70.98.50">
    <property type="entry name" value="putative glycoside hydrolase family protein from bacillus halodurans"/>
    <property type="match status" value="1"/>
</dbReference>
<keyword evidence="6" id="KW-1185">Reference proteome</keyword>
<dbReference type="InterPro" id="IPR012341">
    <property type="entry name" value="6hp_glycosidase-like_sf"/>
</dbReference>
<proteinExistence type="predicted"/>
<dbReference type="PANTHER" id="PTHR31084">
    <property type="entry name" value="ALPHA-L-FUCOSIDASE 2"/>
    <property type="match status" value="1"/>
</dbReference>
<organism evidence="5 6">
    <name type="scientific">Pedobacter kyungheensis</name>
    <dbReference type="NCBI Taxonomy" id="1069985"/>
    <lineage>
        <taxon>Bacteria</taxon>
        <taxon>Pseudomonadati</taxon>
        <taxon>Bacteroidota</taxon>
        <taxon>Sphingobacteriia</taxon>
        <taxon>Sphingobacteriales</taxon>
        <taxon>Sphingobacteriaceae</taxon>
        <taxon>Pedobacter</taxon>
    </lineage>
</organism>
<dbReference type="Proteomes" id="UP000031246">
    <property type="component" value="Unassembled WGS sequence"/>
</dbReference>
<dbReference type="InterPro" id="IPR027414">
    <property type="entry name" value="GH95_N_dom"/>
</dbReference>
<comment type="caution">
    <text evidence="5">The sequence shown here is derived from an EMBL/GenBank/DDBJ whole genome shotgun (WGS) entry which is preliminary data.</text>
</comment>
<dbReference type="OrthoDB" id="9802600at2"/>
<dbReference type="InterPro" id="IPR008928">
    <property type="entry name" value="6-hairpin_glycosidase_sf"/>
</dbReference>
<dbReference type="Gene3D" id="1.50.10.10">
    <property type="match status" value="1"/>
</dbReference>
<evidence type="ECO:0000256" key="1">
    <source>
        <dbReference type="SAM" id="SignalP"/>
    </source>
</evidence>
<evidence type="ECO:0000259" key="3">
    <source>
        <dbReference type="Pfam" id="PF21307"/>
    </source>
</evidence>
<evidence type="ECO:0000259" key="4">
    <source>
        <dbReference type="Pfam" id="PF22124"/>
    </source>
</evidence>
<accession>A0A0C1FF47</accession>
<dbReference type="Pfam" id="PF21307">
    <property type="entry name" value="Glyco_hydro_95_C"/>
    <property type="match status" value="1"/>
</dbReference>
<dbReference type="InterPro" id="IPR054363">
    <property type="entry name" value="GH95_cat"/>
</dbReference>
<feature type="domain" description="Alpha fucosidase A-like C-terminal" evidence="3">
    <location>
        <begin position="654"/>
        <end position="741"/>
    </location>
</feature>
<dbReference type="GO" id="GO:0005975">
    <property type="term" value="P:carbohydrate metabolic process"/>
    <property type="evidence" value="ECO:0007669"/>
    <property type="project" value="InterPro"/>
</dbReference>
<dbReference type="EMBL" id="JSYN01000027">
    <property type="protein sequence ID" value="KIA91667.1"/>
    <property type="molecule type" value="Genomic_DNA"/>
</dbReference>
<reference evidence="5 6" key="1">
    <citation type="submission" date="2014-10" db="EMBL/GenBank/DDBJ databases">
        <title>Pedobacter Kyungheensis.</title>
        <authorList>
            <person name="Anderson B.M."/>
            <person name="Newman J.D."/>
        </authorList>
    </citation>
    <scope>NUCLEOTIDE SEQUENCE [LARGE SCALE GENOMIC DNA]</scope>
    <source>
        <strain evidence="5 6">KACC 16221</strain>
    </source>
</reference>
<dbReference type="PANTHER" id="PTHR31084:SF0">
    <property type="entry name" value="ALPHA-L-FUCOSIDASE 2"/>
    <property type="match status" value="1"/>
</dbReference>
<dbReference type="AlphaFoldDB" id="A0A0C1FF47"/>
<evidence type="ECO:0000313" key="6">
    <source>
        <dbReference type="Proteomes" id="UP000031246"/>
    </source>
</evidence>
<gene>
    <name evidence="5" type="ORF">OC25_20095</name>
</gene>
<dbReference type="Pfam" id="PF14498">
    <property type="entry name" value="Glyco_hyd_65N_2"/>
    <property type="match status" value="1"/>
</dbReference>
<feature type="domain" description="Glycosyl hydrolase family 95 N-terminal" evidence="2">
    <location>
        <begin position="30"/>
        <end position="149"/>
    </location>
</feature>
<dbReference type="GO" id="GO:0004560">
    <property type="term" value="F:alpha-L-fucosidase activity"/>
    <property type="evidence" value="ECO:0007669"/>
    <property type="project" value="TreeGrafter"/>
</dbReference>
<dbReference type="SUPFAM" id="SSF48208">
    <property type="entry name" value="Six-hairpin glycosidases"/>
    <property type="match status" value="1"/>
</dbReference>
<dbReference type="InterPro" id="IPR049053">
    <property type="entry name" value="AFCA-like_C"/>
</dbReference>
<evidence type="ECO:0000313" key="5">
    <source>
        <dbReference type="EMBL" id="KIA91667.1"/>
    </source>
</evidence>
<keyword evidence="1" id="KW-0732">Signal</keyword>
<name>A0A0C1FF47_9SPHI</name>
<evidence type="ECO:0000259" key="2">
    <source>
        <dbReference type="Pfam" id="PF14498"/>
    </source>
</evidence>
<sequence>MKTKITILLLLLCFSFAGYAQKLKPYNLSFPKLADKWDEAMPLGNGMLGALIWEKNNKLRLSLDRADLWDERKAMDISKFNFKWVEEQVHKNNYGAVQKLGDEPYDRSPFPTKLPAAALEFDMAKLGKVVANDLDIETALNTVKFENGTVFNCYIHATEQRGYFSFSDLKAADLLPSLIVHNYSNNQTEKGDNSHAGVGLQKLGYGKGTVVNTPNSVRYHQPTYEGHYFEVLVQWQKIGKNQMIGSWTITSDKAASLPAISTTAKEPTGWIEHTAWWKNFWSKSSISVPDASIQKQYYLEMYKLGSVSRKGAPAITLQAVWTADNGSLPPWKGDFHNDLNTQLSYWPTYTGNRLAEGATFTDWLWKIRDRNLSYTKQYFGVEGLNVPGVVTLNGDPMGGWIQYSLSPTVGAWAAQHFYWQWKYSMDDTFLKTRAYPYIHDVATYLENITRLKDGVRKLPLSSSPEYNDNSIKAWFLEWTNFDLSLTKFLFKAAAEVSLANGKAEERKHWLTILSQLPEYEVNETGFTIAPGANLTSSHRHMSQYMAIYPLDLLDANKEQDKTVIDNSLKRIEEMGTRAWCGYSFSWMASLYARAYQADKAVKQLEIFASNFCSANSFHLNGDQKGGQYSGFTYRPFTLEGNFAFAQGVQELLVQSRNNYIQVFPAVPQSWANVSFKDLRTEGAFLVSANKENGVPAKVKIYAEKGGLLRVKLPFKTYVAKDVPAGSVKMGDDGIAEIKLKPKQTVTFENGYE</sequence>
<dbReference type="RefSeq" id="WP_039479834.1">
    <property type="nucleotide sequence ID" value="NZ_JSYN01000027.1"/>
</dbReference>
<feature type="domain" description="Glycosyl hydrolase family 95 catalytic" evidence="4">
    <location>
        <begin position="301"/>
        <end position="652"/>
    </location>
</feature>
<dbReference type="Pfam" id="PF22124">
    <property type="entry name" value="Glyco_hydro_95_cat"/>
    <property type="match status" value="1"/>
</dbReference>
<protein>
    <submittedName>
        <fullName evidence="5">Uncharacterized protein</fullName>
    </submittedName>
</protein>
<feature type="signal peptide" evidence="1">
    <location>
        <begin position="1"/>
        <end position="20"/>
    </location>
</feature>